<feature type="region of interest" description="Disordered" evidence="5">
    <location>
        <begin position="49"/>
        <end position="74"/>
    </location>
</feature>
<evidence type="ECO:0000256" key="5">
    <source>
        <dbReference type="SAM" id="MobiDB-lite"/>
    </source>
</evidence>
<protein>
    <submittedName>
        <fullName evidence="8">FAD-dependent oxidoreductase</fullName>
    </submittedName>
</protein>
<keyword evidence="2" id="KW-0285">Flavoprotein</keyword>
<dbReference type="SUPFAM" id="SSF51905">
    <property type="entry name" value="FAD/NAD(P)-binding domain"/>
    <property type="match status" value="2"/>
</dbReference>
<dbReference type="PANTHER" id="PTHR43557:SF2">
    <property type="entry name" value="RIESKE DOMAIN-CONTAINING PROTEIN-RELATED"/>
    <property type="match status" value="1"/>
</dbReference>
<comment type="caution">
    <text evidence="8">The sequence shown here is derived from an EMBL/GenBank/DDBJ whole genome shotgun (WGS) entry which is preliminary data.</text>
</comment>
<gene>
    <name evidence="8" type="ORF">GCM10010170_087260</name>
</gene>
<evidence type="ECO:0000259" key="7">
    <source>
        <dbReference type="Pfam" id="PF14759"/>
    </source>
</evidence>
<feature type="region of interest" description="Disordered" evidence="5">
    <location>
        <begin position="408"/>
        <end position="430"/>
    </location>
</feature>
<dbReference type="Pfam" id="PF14759">
    <property type="entry name" value="Reductase_C"/>
    <property type="match status" value="1"/>
</dbReference>
<evidence type="ECO:0000256" key="1">
    <source>
        <dbReference type="ARBA" id="ARBA00001974"/>
    </source>
</evidence>
<dbReference type="InterPro" id="IPR016156">
    <property type="entry name" value="FAD/NAD-linked_Rdtase_dimer_sf"/>
</dbReference>
<dbReference type="SUPFAM" id="SSF55424">
    <property type="entry name" value="FAD/NAD-linked reductases, dimerisation (C-terminal) domain"/>
    <property type="match status" value="1"/>
</dbReference>
<evidence type="ECO:0000256" key="2">
    <source>
        <dbReference type="ARBA" id="ARBA00022630"/>
    </source>
</evidence>
<keyword evidence="9" id="KW-1185">Reference proteome</keyword>
<comment type="cofactor">
    <cofactor evidence="1">
        <name>FAD</name>
        <dbReference type="ChEBI" id="CHEBI:57692"/>
    </cofactor>
</comment>
<dbReference type="PRINTS" id="PR00411">
    <property type="entry name" value="PNDRDTASEI"/>
</dbReference>
<evidence type="ECO:0000256" key="4">
    <source>
        <dbReference type="ARBA" id="ARBA00023002"/>
    </source>
</evidence>
<dbReference type="Pfam" id="PF07992">
    <property type="entry name" value="Pyr_redox_2"/>
    <property type="match status" value="1"/>
</dbReference>
<proteinExistence type="predicted"/>
<dbReference type="InterPro" id="IPR028202">
    <property type="entry name" value="Reductase_C"/>
</dbReference>
<dbReference type="Proteomes" id="UP001501444">
    <property type="component" value="Unassembled WGS sequence"/>
</dbReference>
<dbReference type="PRINTS" id="PR00368">
    <property type="entry name" value="FADPNR"/>
</dbReference>
<evidence type="ECO:0000313" key="9">
    <source>
        <dbReference type="Proteomes" id="UP001501444"/>
    </source>
</evidence>
<feature type="domain" description="Reductase C-terminal" evidence="7">
    <location>
        <begin position="341"/>
        <end position="405"/>
    </location>
</feature>
<keyword evidence="3" id="KW-0274">FAD</keyword>
<organism evidence="8 9">
    <name type="scientific">Dactylosporangium salmoneum</name>
    <dbReference type="NCBI Taxonomy" id="53361"/>
    <lineage>
        <taxon>Bacteria</taxon>
        <taxon>Bacillati</taxon>
        <taxon>Actinomycetota</taxon>
        <taxon>Actinomycetes</taxon>
        <taxon>Micromonosporales</taxon>
        <taxon>Micromonosporaceae</taxon>
        <taxon>Dactylosporangium</taxon>
    </lineage>
</organism>
<dbReference type="EMBL" id="BAAARV010000086">
    <property type="protein sequence ID" value="GAA2380201.1"/>
    <property type="molecule type" value="Genomic_DNA"/>
</dbReference>
<accession>A0ABN3HH40</accession>
<dbReference type="Gene3D" id="3.30.390.30">
    <property type="match status" value="1"/>
</dbReference>
<reference evidence="8 9" key="1">
    <citation type="journal article" date="2019" name="Int. J. Syst. Evol. Microbiol.">
        <title>The Global Catalogue of Microorganisms (GCM) 10K type strain sequencing project: providing services to taxonomists for standard genome sequencing and annotation.</title>
        <authorList>
            <consortium name="The Broad Institute Genomics Platform"/>
            <consortium name="The Broad Institute Genome Sequencing Center for Infectious Disease"/>
            <person name="Wu L."/>
            <person name="Ma J."/>
        </authorList>
    </citation>
    <scope>NUCLEOTIDE SEQUENCE [LARGE SCALE GENOMIC DNA]</scope>
    <source>
        <strain evidence="8 9">JCM 3272</strain>
    </source>
</reference>
<feature type="compositionally biased region" description="Pro residues" evidence="5">
    <location>
        <begin position="412"/>
        <end position="421"/>
    </location>
</feature>
<evidence type="ECO:0000256" key="3">
    <source>
        <dbReference type="ARBA" id="ARBA00022827"/>
    </source>
</evidence>
<dbReference type="RefSeq" id="WP_344618553.1">
    <property type="nucleotide sequence ID" value="NZ_BAAARV010000086.1"/>
</dbReference>
<evidence type="ECO:0000313" key="8">
    <source>
        <dbReference type="EMBL" id="GAA2380201.1"/>
    </source>
</evidence>
<dbReference type="InterPro" id="IPR036188">
    <property type="entry name" value="FAD/NAD-bd_sf"/>
</dbReference>
<dbReference type="PANTHER" id="PTHR43557">
    <property type="entry name" value="APOPTOSIS-INDUCING FACTOR 1"/>
    <property type="match status" value="1"/>
</dbReference>
<keyword evidence="4" id="KW-0560">Oxidoreductase</keyword>
<dbReference type="InterPro" id="IPR023753">
    <property type="entry name" value="FAD/NAD-binding_dom"/>
</dbReference>
<evidence type="ECO:0000259" key="6">
    <source>
        <dbReference type="Pfam" id="PF07992"/>
    </source>
</evidence>
<dbReference type="InterPro" id="IPR050446">
    <property type="entry name" value="FAD-oxidoreductase/Apoptosis"/>
</dbReference>
<feature type="domain" description="FAD/NAD(P)-binding" evidence="6">
    <location>
        <begin position="16"/>
        <end position="316"/>
    </location>
</feature>
<name>A0ABN3HH40_9ACTN</name>
<dbReference type="Gene3D" id="3.50.50.60">
    <property type="entry name" value="FAD/NAD(P)-binding domain"/>
    <property type="match status" value="2"/>
</dbReference>
<sequence length="430" mass="44886">MAEPSRHGDAGEQSGIAIVGGSVAGVAAADAVRRAGYQGPVWLIEAQPHEPYDRPPLSKQALSPATAADGAEPASYRLREPQHWGRLGITLRTGVAATSLDVAARRIRLADGTEYACQAMVLAPGAEPRPLPFAVDDAPVHVLRGLGDARALAAALRLAQRLLVIGAGFVGLEVASAARAHGVDVTVVEIAPAPLAPLVGSPAADYLLARHRAAGTAIACGRSVHAVRRQGAALVALLDDGSELTADTVVAGIGVRPATDWLNGSGIELTDGIVADERLRAGAAGVYACGDAVRWTNPLYGQAMRIEHWTTAREQGERAGTNAALFAMTGQPGQVFTHVPYVWSDQLGLKLQFVGRRLPGSATVVERSDEGGHVSTHWLDGRLIGCTAINSPKDAMLARRTIQTQCLEERPPAPPASPPEPGLAAGHQRR</sequence>